<comment type="caution">
    <text evidence="1">The sequence shown here is derived from an EMBL/GenBank/DDBJ whole genome shotgun (WGS) entry which is preliminary data.</text>
</comment>
<reference evidence="1 2" key="1">
    <citation type="journal article" date="2018" name="J. Invertebr. Pathol.">
        <title>New genotyping method for the causative agent of crayfish plague (Aphanomyces astaci) based on whole genome data.</title>
        <authorList>
            <person name="Minardi D."/>
            <person name="Studholme D.J."/>
            <person name="van der Giezen M."/>
            <person name="Pretto T."/>
            <person name="Oidtmann B."/>
        </authorList>
    </citation>
    <scope>NUCLEOTIDE SEQUENCE [LARGE SCALE GENOMIC DNA]</scope>
    <source>
        <strain evidence="1 2">KB13</strain>
    </source>
</reference>
<feature type="non-terminal residue" evidence="1">
    <location>
        <position position="1"/>
    </location>
</feature>
<evidence type="ECO:0000313" key="2">
    <source>
        <dbReference type="Proteomes" id="UP000275652"/>
    </source>
</evidence>
<organism evidence="1 2">
    <name type="scientific">Aphanomyces astaci</name>
    <name type="common">Crayfish plague agent</name>
    <dbReference type="NCBI Taxonomy" id="112090"/>
    <lineage>
        <taxon>Eukaryota</taxon>
        <taxon>Sar</taxon>
        <taxon>Stramenopiles</taxon>
        <taxon>Oomycota</taxon>
        <taxon>Saprolegniomycetes</taxon>
        <taxon>Saprolegniales</taxon>
        <taxon>Verrucalvaceae</taxon>
        <taxon>Aphanomyces</taxon>
    </lineage>
</organism>
<evidence type="ECO:0000313" key="1">
    <source>
        <dbReference type="EMBL" id="RLN87278.1"/>
    </source>
</evidence>
<sequence length="181" mass="19626">MAVACFCSSLENFRRSDEQKHATAISVYQRLHTFKFKPHVSLDVILQAFDKMQTAVEKLEGQPLSDSHLASTLVAALPDIPYKNMRQLLEQHWPGLVTKYSHFLGPAPIAAAAPVHDSLLEQHWPGLVTKYSHFLGPAPIAAAAPVHDSATATATTRSSALGYGQAATVPWGTQGQDPMAD</sequence>
<proteinExistence type="predicted"/>
<gene>
    <name evidence="1" type="ORF">DYB28_012688</name>
</gene>
<dbReference type="Proteomes" id="UP000275652">
    <property type="component" value="Unassembled WGS sequence"/>
</dbReference>
<accession>A0A9X8DJ71</accession>
<dbReference type="EMBL" id="QUTI01063315">
    <property type="protein sequence ID" value="RLN87278.1"/>
    <property type="molecule type" value="Genomic_DNA"/>
</dbReference>
<dbReference type="AlphaFoldDB" id="A0A9X8DJ71"/>
<name>A0A9X8DJ71_APHAT</name>
<protein>
    <submittedName>
        <fullName evidence="1">Uncharacterized protein</fullName>
    </submittedName>
</protein>